<feature type="chain" id="PRO_5042826428" evidence="4">
    <location>
        <begin position="18"/>
        <end position="74"/>
    </location>
</feature>
<dbReference type="InterPro" id="IPR050098">
    <property type="entry name" value="TFPI/VKTCI-like"/>
</dbReference>
<dbReference type="Proteomes" id="UP001331761">
    <property type="component" value="Unassembled WGS sequence"/>
</dbReference>
<protein>
    <submittedName>
        <fullName evidence="6">Chymotrypsin inhibitor SCI-III</fullName>
    </submittedName>
</protein>
<dbReference type="GO" id="GO:0004867">
    <property type="term" value="F:serine-type endopeptidase inhibitor activity"/>
    <property type="evidence" value="ECO:0007669"/>
    <property type="project" value="UniProtKB-KW"/>
</dbReference>
<dbReference type="Gene3D" id="4.10.410.10">
    <property type="entry name" value="Pancreatic trypsin inhibitor Kunitz domain"/>
    <property type="match status" value="1"/>
</dbReference>
<dbReference type="SUPFAM" id="SSF57362">
    <property type="entry name" value="BPTI-like"/>
    <property type="match status" value="1"/>
</dbReference>
<dbReference type="InterPro" id="IPR002223">
    <property type="entry name" value="Kunitz_BPTI"/>
</dbReference>
<keyword evidence="3" id="KW-1015">Disulfide bond</keyword>
<accession>A0AAN8F933</accession>
<gene>
    <name evidence="6" type="ORF">GCK32_019901</name>
</gene>
<comment type="caution">
    <text evidence="6">The sequence shown here is derived from an EMBL/GenBank/DDBJ whole genome shotgun (WGS) entry which is preliminary data.</text>
</comment>
<name>A0AAN8F933_TRICO</name>
<keyword evidence="7" id="KW-1185">Reference proteome</keyword>
<dbReference type="PANTHER" id="PTHR10083">
    <property type="entry name" value="KUNITZ-TYPE PROTEASE INHIBITOR-RELATED"/>
    <property type="match status" value="1"/>
</dbReference>
<dbReference type="PROSITE" id="PS00280">
    <property type="entry name" value="BPTI_KUNITZ_1"/>
    <property type="match status" value="1"/>
</dbReference>
<proteinExistence type="predicted"/>
<evidence type="ECO:0000256" key="4">
    <source>
        <dbReference type="SAM" id="SignalP"/>
    </source>
</evidence>
<dbReference type="InterPro" id="IPR020901">
    <property type="entry name" value="Prtase_inh_Kunz-CS"/>
</dbReference>
<dbReference type="InterPro" id="IPR036880">
    <property type="entry name" value="Kunitz_BPTI_sf"/>
</dbReference>
<feature type="domain" description="BPTI/Kunitz inhibitor" evidence="5">
    <location>
        <begin position="22"/>
        <end position="72"/>
    </location>
</feature>
<keyword evidence="2" id="KW-0722">Serine protease inhibitor</keyword>
<evidence type="ECO:0000256" key="3">
    <source>
        <dbReference type="ARBA" id="ARBA00023157"/>
    </source>
</evidence>
<keyword evidence="1" id="KW-0646">Protease inhibitor</keyword>
<evidence type="ECO:0000256" key="2">
    <source>
        <dbReference type="ARBA" id="ARBA00022900"/>
    </source>
</evidence>
<evidence type="ECO:0000313" key="7">
    <source>
        <dbReference type="Proteomes" id="UP001331761"/>
    </source>
</evidence>
<dbReference type="EMBL" id="WIXE01013253">
    <property type="protein sequence ID" value="KAK5975251.1"/>
    <property type="molecule type" value="Genomic_DNA"/>
</dbReference>
<evidence type="ECO:0000313" key="6">
    <source>
        <dbReference type="EMBL" id="KAK5975251.1"/>
    </source>
</evidence>
<dbReference type="PROSITE" id="PS50279">
    <property type="entry name" value="BPTI_KUNITZ_2"/>
    <property type="match status" value="1"/>
</dbReference>
<feature type="signal peptide" evidence="4">
    <location>
        <begin position="1"/>
        <end position="17"/>
    </location>
</feature>
<dbReference type="Pfam" id="PF00014">
    <property type="entry name" value="Kunitz_BPTI"/>
    <property type="match status" value="1"/>
</dbReference>
<dbReference type="PRINTS" id="PR00759">
    <property type="entry name" value="BASICPTASE"/>
</dbReference>
<reference evidence="6 7" key="1">
    <citation type="submission" date="2019-10" db="EMBL/GenBank/DDBJ databases">
        <title>Assembly and Annotation for the nematode Trichostrongylus colubriformis.</title>
        <authorList>
            <person name="Martin J."/>
        </authorList>
    </citation>
    <scope>NUCLEOTIDE SEQUENCE [LARGE SCALE GENOMIC DNA]</scope>
    <source>
        <strain evidence="6">G859</strain>
        <tissue evidence="6">Whole worm</tissue>
    </source>
</reference>
<evidence type="ECO:0000259" key="5">
    <source>
        <dbReference type="PROSITE" id="PS50279"/>
    </source>
</evidence>
<keyword evidence="4" id="KW-0732">Signal</keyword>
<evidence type="ECO:0000256" key="1">
    <source>
        <dbReference type="ARBA" id="ARBA00022690"/>
    </source>
</evidence>
<dbReference type="PANTHER" id="PTHR10083:SF374">
    <property type="entry name" value="BPTI_KUNITZ INHIBITOR DOMAIN-CONTAINING PROTEIN"/>
    <property type="match status" value="1"/>
</dbReference>
<dbReference type="GO" id="GO:0005615">
    <property type="term" value="C:extracellular space"/>
    <property type="evidence" value="ECO:0007669"/>
    <property type="project" value="TreeGrafter"/>
</dbReference>
<dbReference type="SMART" id="SM00131">
    <property type="entry name" value="KU"/>
    <property type="match status" value="1"/>
</dbReference>
<dbReference type="AlphaFoldDB" id="A0AAN8F933"/>
<dbReference type="CDD" id="cd00109">
    <property type="entry name" value="Kunitz-type"/>
    <property type="match status" value="1"/>
</dbReference>
<dbReference type="FunFam" id="4.10.410.10:FF:000020">
    <property type="entry name" value="Collagen, type VI, alpha 3"/>
    <property type="match status" value="1"/>
</dbReference>
<organism evidence="6 7">
    <name type="scientific">Trichostrongylus colubriformis</name>
    <name type="common">Black scour worm</name>
    <dbReference type="NCBI Taxonomy" id="6319"/>
    <lineage>
        <taxon>Eukaryota</taxon>
        <taxon>Metazoa</taxon>
        <taxon>Ecdysozoa</taxon>
        <taxon>Nematoda</taxon>
        <taxon>Chromadorea</taxon>
        <taxon>Rhabditida</taxon>
        <taxon>Rhabditina</taxon>
        <taxon>Rhabditomorpha</taxon>
        <taxon>Strongyloidea</taxon>
        <taxon>Trichostrongylidae</taxon>
        <taxon>Trichostrongylus</taxon>
    </lineage>
</organism>
<sequence>MKLLLFVLFAVFTIAFSLDELCRKELDPGPCRAAHRKFGYSTKEKKCIMFIYGGCQGNDNNFETEEDCKKKCSE</sequence>